<name>A0A1Z5J813_FISSO</name>
<feature type="chain" id="PRO_5012283584" description="Limiting CO2-inducible protein B/C beta carbonyic anhydrase domain-containing protein" evidence="1">
    <location>
        <begin position="18"/>
        <end position="364"/>
    </location>
</feature>
<dbReference type="InterPro" id="IPR040703">
    <property type="entry name" value="LCIB/C_CA"/>
</dbReference>
<keyword evidence="1" id="KW-0732">Signal</keyword>
<accession>A0A1Z5J813</accession>
<evidence type="ECO:0000313" key="3">
    <source>
        <dbReference type="EMBL" id="GAX10099.1"/>
    </source>
</evidence>
<evidence type="ECO:0000256" key="1">
    <source>
        <dbReference type="SAM" id="SignalP"/>
    </source>
</evidence>
<dbReference type="PANTHER" id="PTHR38016:SF1">
    <property type="entry name" value="LIMITING CO2-INDUCIBLE PROTEIN B_C BETA CARBONYIC ANHYDRASE DOMAIN-CONTAINING PROTEIN"/>
    <property type="match status" value="1"/>
</dbReference>
<gene>
    <name evidence="3" type="ORF">FisN_3Lh285</name>
</gene>
<evidence type="ECO:0000259" key="2">
    <source>
        <dbReference type="Pfam" id="PF18599"/>
    </source>
</evidence>
<dbReference type="OrthoDB" id="38305at2759"/>
<dbReference type="AlphaFoldDB" id="A0A1Z5J813"/>
<dbReference type="InParanoid" id="A0A1Z5J813"/>
<proteinExistence type="predicted"/>
<feature type="signal peptide" evidence="1">
    <location>
        <begin position="1"/>
        <end position="17"/>
    </location>
</feature>
<organism evidence="3 4">
    <name type="scientific">Fistulifera solaris</name>
    <name type="common">Oleaginous diatom</name>
    <dbReference type="NCBI Taxonomy" id="1519565"/>
    <lineage>
        <taxon>Eukaryota</taxon>
        <taxon>Sar</taxon>
        <taxon>Stramenopiles</taxon>
        <taxon>Ochrophyta</taxon>
        <taxon>Bacillariophyta</taxon>
        <taxon>Bacillariophyceae</taxon>
        <taxon>Bacillariophycidae</taxon>
        <taxon>Naviculales</taxon>
        <taxon>Naviculaceae</taxon>
        <taxon>Fistulifera</taxon>
    </lineage>
</organism>
<reference evidence="3 4" key="1">
    <citation type="journal article" date="2015" name="Plant Cell">
        <title>Oil accumulation by the oleaginous diatom Fistulifera solaris as revealed by the genome and transcriptome.</title>
        <authorList>
            <person name="Tanaka T."/>
            <person name="Maeda Y."/>
            <person name="Veluchamy A."/>
            <person name="Tanaka M."/>
            <person name="Abida H."/>
            <person name="Marechal E."/>
            <person name="Bowler C."/>
            <person name="Muto M."/>
            <person name="Sunaga Y."/>
            <person name="Tanaka M."/>
            <person name="Yoshino T."/>
            <person name="Taniguchi T."/>
            <person name="Fukuda Y."/>
            <person name="Nemoto M."/>
            <person name="Matsumoto M."/>
            <person name="Wong P.S."/>
            <person name="Aburatani S."/>
            <person name="Fujibuchi W."/>
        </authorList>
    </citation>
    <scope>NUCLEOTIDE SEQUENCE [LARGE SCALE GENOMIC DNA]</scope>
    <source>
        <strain evidence="3 4">JPCC DA0580</strain>
    </source>
</reference>
<dbReference type="PANTHER" id="PTHR38016">
    <property type="entry name" value="UNNAMED PRODUCT"/>
    <property type="match status" value="1"/>
</dbReference>
<evidence type="ECO:0000313" key="4">
    <source>
        <dbReference type="Proteomes" id="UP000198406"/>
    </source>
</evidence>
<dbReference type="Proteomes" id="UP000198406">
    <property type="component" value="Unassembled WGS sequence"/>
</dbReference>
<comment type="caution">
    <text evidence="3">The sequence shown here is derived from an EMBL/GenBank/DDBJ whole genome shotgun (WGS) entry which is preliminary data.</text>
</comment>
<keyword evidence="4" id="KW-1185">Reference proteome</keyword>
<protein>
    <recommendedName>
        <fullName evidence="2">Limiting CO2-inducible protein B/C beta carbonyic anhydrase domain-containing protein</fullName>
    </recommendedName>
</protein>
<sequence length="364" mass="37292">MKLSAVLLIGLTATSSAFAPTQHAVGRADVSLDMANGERRAKMKKVLKSAGKVAGAFGTIALATAGIPEAANAAKAAKATKEVVQTSLDIKKIGGIAAGAFGIGLIATKLTGEKENETTKKIDRVFNGAMKSKDLVNSVASSLKKHGFTTSNTLIATSFCVDELSRVNEKDFAEVFGPTFNMGGLAGFPMAGVTGFGAMASHIPDGGNCVVVFAPHVGVDSKGNVGTVERVGRANGGACCGSAVAASGYVAGVLSGSTEKAAPPTEPLDAGQSFVGSLLLPHAARLDKAPEKMVELPYAIYDAQKEFIDKIVKVGCGNVKDGKIAVLGGVQINTPPGMSDYFLPLSFEVVDNKGKKVEDMLSAL</sequence>
<dbReference type="Pfam" id="PF18599">
    <property type="entry name" value="LCIB_C_CA"/>
    <property type="match status" value="1"/>
</dbReference>
<feature type="domain" description="Limiting CO2-inducible protein B/C beta carbonyic anhydrase" evidence="2">
    <location>
        <begin position="130"/>
        <end position="351"/>
    </location>
</feature>
<dbReference type="EMBL" id="BDSP01000016">
    <property type="protein sequence ID" value="GAX10099.1"/>
    <property type="molecule type" value="Genomic_DNA"/>
</dbReference>